<dbReference type="OrthoDB" id="447510at2759"/>
<evidence type="ECO:0000313" key="6">
    <source>
        <dbReference type="EMBL" id="KXZ54642.1"/>
    </source>
</evidence>
<feature type="compositionally biased region" description="Gly residues" evidence="4">
    <location>
        <begin position="294"/>
        <end position="307"/>
    </location>
</feature>
<gene>
    <name evidence="6" type="ORF">GPECTOR_4g708</name>
</gene>
<dbReference type="PANTHER" id="PTHR12327:SF0">
    <property type="entry name" value="ALPHA-TUBULIN N-ACETYLTRANSFERASE 1"/>
    <property type="match status" value="1"/>
</dbReference>
<sequence>MLEEFGKKSALAQGLQAPVTDIHRLRTTDQRLYLYMYRQSTKTVILGGLKVGTKRLFVRTASADLREIEPVCVLDFYVHESCQRQGVGKALFEHFLSTEGWDPSCLAYDRPSPKLLAFLRKHYGLQEFVPQSNNFVVFNRYFELNPPAGSGSRAAGLTGRLGSRGSLASPSNTHHQHPVHGPRATPPPGLAPPPAAVHPAWGASPIAAPSPSVAGPPPPLGNSPSYGRRWAASNFASGAQPPLPPPFPAHPSGQEASTSGGGGEGNYAPGDSLDAFSRGFQVDSEPSGVDGSAAAGGGGGSGGGHFGHGTSSSVYGGGARTSPPGGFVLPPRSPLQEMLGGAASGGPHARAVQQQLAAMQGDAGGGALASRGSGASGGGGRLGTGSVDGAGTGRGAARVMAVAQRSGAGAADCLVW</sequence>
<organism evidence="6 7">
    <name type="scientific">Gonium pectorale</name>
    <name type="common">Green alga</name>
    <dbReference type="NCBI Taxonomy" id="33097"/>
    <lineage>
        <taxon>Eukaryota</taxon>
        <taxon>Viridiplantae</taxon>
        <taxon>Chlorophyta</taxon>
        <taxon>core chlorophytes</taxon>
        <taxon>Chlorophyceae</taxon>
        <taxon>CS clade</taxon>
        <taxon>Chlamydomonadales</taxon>
        <taxon>Volvocaceae</taxon>
        <taxon>Gonium</taxon>
    </lineage>
</organism>
<reference evidence="7" key="1">
    <citation type="journal article" date="2016" name="Nat. Commun.">
        <title>The Gonium pectorale genome demonstrates co-option of cell cycle regulation during the evolution of multicellularity.</title>
        <authorList>
            <person name="Hanschen E.R."/>
            <person name="Marriage T.N."/>
            <person name="Ferris P.J."/>
            <person name="Hamaji T."/>
            <person name="Toyoda A."/>
            <person name="Fujiyama A."/>
            <person name="Neme R."/>
            <person name="Noguchi H."/>
            <person name="Minakuchi Y."/>
            <person name="Suzuki M."/>
            <person name="Kawai-Toyooka H."/>
            <person name="Smith D.R."/>
            <person name="Sparks H."/>
            <person name="Anderson J."/>
            <person name="Bakaric R."/>
            <person name="Luria V."/>
            <person name="Karger A."/>
            <person name="Kirschner M.W."/>
            <person name="Durand P.M."/>
            <person name="Michod R.E."/>
            <person name="Nozaki H."/>
            <person name="Olson B.J."/>
        </authorList>
    </citation>
    <scope>NUCLEOTIDE SEQUENCE [LARGE SCALE GENOMIC DNA]</scope>
    <source>
        <strain evidence="7">NIES-2863</strain>
    </source>
</reference>
<dbReference type="InterPro" id="IPR007965">
    <property type="entry name" value="GNAT_ATAT"/>
</dbReference>
<dbReference type="STRING" id="33097.A0A150GY62"/>
<evidence type="ECO:0000256" key="1">
    <source>
        <dbReference type="ARBA" id="ARBA00022679"/>
    </source>
</evidence>
<dbReference type="Proteomes" id="UP000075714">
    <property type="component" value="Unassembled WGS sequence"/>
</dbReference>
<keyword evidence="2 3" id="KW-0012">Acyltransferase</keyword>
<feature type="compositionally biased region" description="Low complexity" evidence="4">
    <location>
        <begin position="153"/>
        <end position="169"/>
    </location>
</feature>
<feature type="compositionally biased region" description="Low complexity" evidence="4">
    <location>
        <begin position="197"/>
        <end position="213"/>
    </location>
</feature>
<dbReference type="PROSITE" id="PS51730">
    <property type="entry name" value="GNAT_ATAT"/>
    <property type="match status" value="1"/>
</dbReference>
<dbReference type="HAMAP" id="MF_03130">
    <property type="entry name" value="mec17"/>
    <property type="match status" value="1"/>
</dbReference>
<dbReference type="AlphaFoldDB" id="A0A150GY62"/>
<feature type="region of interest" description="Disordered" evidence="4">
    <location>
        <begin position="149"/>
        <end position="325"/>
    </location>
</feature>
<dbReference type="SUPFAM" id="SSF55729">
    <property type="entry name" value="Acyl-CoA N-acyltransferases (Nat)"/>
    <property type="match status" value="1"/>
</dbReference>
<feature type="compositionally biased region" description="Gly residues" evidence="4">
    <location>
        <begin position="374"/>
        <end position="387"/>
    </location>
</feature>
<evidence type="ECO:0000256" key="3">
    <source>
        <dbReference type="HAMAP-Rule" id="MF_03130"/>
    </source>
</evidence>
<feature type="site" description="Crucial for catalytic activity" evidence="3">
    <location>
        <position position="13"/>
    </location>
</feature>
<feature type="binding site" evidence="3">
    <location>
        <begin position="112"/>
        <end position="121"/>
    </location>
    <ligand>
        <name>acetyl-CoA</name>
        <dbReference type="ChEBI" id="CHEBI:57288"/>
    </ligand>
</feature>
<name>A0A150GY62_GONPE</name>
<dbReference type="GO" id="GO:0070507">
    <property type="term" value="P:regulation of microtubule cytoskeleton organization"/>
    <property type="evidence" value="ECO:0007669"/>
    <property type="project" value="UniProtKB-UniRule"/>
</dbReference>
<dbReference type="CDD" id="cd04301">
    <property type="entry name" value="NAT_SF"/>
    <property type="match status" value="1"/>
</dbReference>
<dbReference type="PANTHER" id="PTHR12327">
    <property type="entry name" value="ALPHA-TUBULIN N-ACETYLTRANSFERASE 1"/>
    <property type="match status" value="1"/>
</dbReference>
<dbReference type="GO" id="GO:0005874">
    <property type="term" value="C:microtubule"/>
    <property type="evidence" value="ECO:0007669"/>
    <property type="project" value="InterPro"/>
</dbReference>
<accession>A0A150GY62</accession>
<proteinExistence type="inferred from homology"/>
<keyword evidence="1 3" id="KW-0808">Transferase</keyword>
<dbReference type="InterPro" id="IPR038746">
    <property type="entry name" value="Atat"/>
</dbReference>
<comment type="catalytic activity">
    <reaction evidence="3">
        <text>L-lysyl-[alpha-tubulin] + acetyl-CoA = N(6)-acetyl-L-lysyl-[alpha-tubulin] + CoA + H(+)</text>
        <dbReference type="Rhea" id="RHEA:15277"/>
        <dbReference type="Rhea" id="RHEA-COMP:11278"/>
        <dbReference type="Rhea" id="RHEA-COMP:11279"/>
        <dbReference type="ChEBI" id="CHEBI:15378"/>
        <dbReference type="ChEBI" id="CHEBI:29969"/>
        <dbReference type="ChEBI" id="CHEBI:57287"/>
        <dbReference type="ChEBI" id="CHEBI:57288"/>
        <dbReference type="ChEBI" id="CHEBI:61930"/>
        <dbReference type="EC" id="2.3.1.108"/>
    </reaction>
</comment>
<dbReference type="Pfam" id="PF05301">
    <property type="entry name" value="Acetyltransf_16"/>
    <property type="match status" value="1"/>
</dbReference>
<dbReference type="GO" id="GO:0019799">
    <property type="term" value="F:tubulin N-acetyltransferase activity"/>
    <property type="evidence" value="ECO:0007669"/>
    <property type="project" value="UniProtKB-UniRule"/>
</dbReference>
<dbReference type="EMBL" id="LSYV01000005">
    <property type="protein sequence ID" value="KXZ54642.1"/>
    <property type="molecule type" value="Genomic_DNA"/>
</dbReference>
<feature type="region of interest" description="Disordered" evidence="4">
    <location>
        <begin position="362"/>
        <end position="387"/>
    </location>
</feature>
<dbReference type="EC" id="2.3.1.108" evidence="3"/>
<dbReference type="Gene3D" id="3.40.630.30">
    <property type="match status" value="1"/>
</dbReference>
<protein>
    <recommendedName>
        <fullName evidence="3">Alpha-tubulin N-acetyltransferase</fullName>
        <shortName evidence="3">Alpha-TAT</shortName>
        <shortName evidence="3">TAT</shortName>
        <ecNumber evidence="3">2.3.1.108</ecNumber>
    </recommendedName>
    <alternativeName>
        <fullName evidence="3">Acetyltransferase mec-17 homolog</fullName>
    </alternativeName>
</protein>
<keyword evidence="7" id="KW-1185">Reference proteome</keyword>
<evidence type="ECO:0000313" key="7">
    <source>
        <dbReference type="Proteomes" id="UP000075714"/>
    </source>
</evidence>
<feature type="binding site" evidence="3">
    <location>
        <begin position="76"/>
        <end position="89"/>
    </location>
    <ligand>
        <name>acetyl-CoA</name>
        <dbReference type="ChEBI" id="CHEBI:57288"/>
    </ligand>
</feature>
<feature type="compositionally biased region" description="Pro residues" evidence="4">
    <location>
        <begin position="184"/>
        <end position="196"/>
    </location>
</feature>
<comment type="caution">
    <text evidence="6">The sequence shown here is derived from an EMBL/GenBank/DDBJ whole genome shotgun (WGS) entry which is preliminary data.</text>
</comment>
<evidence type="ECO:0000256" key="2">
    <source>
        <dbReference type="ARBA" id="ARBA00023315"/>
    </source>
</evidence>
<feature type="domain" description="N-acetyltransferase" evidence="5">
    <location>
        <begin position="1"/>
        <end position="142"/>
    </location>
</feature>
<comment type="similarity">
    <text evidence="3">Belongs to the acetyltransferase ATAT1 family.</text>
</comment>
<dbReference type="InterPro" id="IPR016181">
    <property type="entry name" value="Acyl_CoA_acyltransferase"/>
</dbReference>
<evidence type="ECO:0000259" key="5">
    <source>
        <dbReference type="PROSITE" id="PS51730"/>
    </source>
</evidence>
<comment type="function">
    <text evidence="3">Specifically acetylates 'Lys-40' in alpha-tubulin on the lumenal side of microtubules. Promotes microtubule destabilization and accelerates microtubule dynamics; this activity may be independent of acetylation activity. Acetylates alpha-tubulin with a slow enzymatic rate, due to a catalytic site that is not optimized for acetyl transfer. Enters the microtubule through each end and diffuses quickly throughout the lumen of microtubules. Acetylates only long/old microtubules because of its slow acetylation rate since it does not have time to act on dynamically unstable microtubules before the enzyme is released.</text>
</comment>
<evidence type="ECO:0000256" key="4">
    <source>
        <dbReference type="SAM" id="MobiDB-lite"/>
    </source>
</evidence>